<evidence type="ECO:0000313" key="3">
    <source>
        <dbReference type="Proteomes" id="UP000734854"/>
    </source>
</evidence>
<dbReference type="Proteomes" id="UP000734854">
    <property type="component" value="Unassembled WGS sequence"/>
</dbReference>
<dbReference type="AlphaFoldDB" id="A0A8J5HZB9"/>
<keyword evidence="3" id="KW-1185">Reference proteome</keyword>
<reference evidence="2 3" key="1">
    <citation type="submission" date="2020-08" db="EMBL/GenBank/DDBJ databases">
        <title>Plant Genome Project.</title>
        <authorList>
            <person name="Zhang R.-G."/>
        </authorList>
    </citation>
    <scope>NUCLEOTIDE SEQUENCE [LARGE SCALE GENOMIC DNA]</scope>
    <source>
        <tissue evidence="2">Rhizome</tissue>
    </source>
</reference>
<proteinExistence type="predicted"/>
<evidence type="ECO:0000313" key="2">
    <source>
        <dbReference type="EMBL" id="KAG6523372.1"/>
    </source>
</evidence>
<sequence>MRDSDLLCCAKPFSSIHPAHLFFSSYLLPSFHDIFLLQQQISTAALISSHLAKMIMFAAIHVKLLARDFLSLTVHNSPNSPPSFFRRGMQVWRVETVAVVVSKERTDDYLRFISRDRSASRNYAEGGRDSGVGQVGASPRLDHAGGGGGTATDGEGRVGRTQSQYGDAALAGLHPLGEDLL</sequence>
<gene>
    <name evidence="2" type="ORF">ZIOFF_013228</name>
</gene>
<accession>A0A8J5HZB9</accession>
<organism evidence="2 3">
    <name type="scientific">Zingiber officinale</name>
    <name type="common">Ginger</name>
    <name type="synonym">Amomum zingiber</name>
    <dbReference type="NCBI Taxonomy" id="94328"/>
    <lineage>
        <taxon>Eukaryota</taxon>
        <taxon>Viridiplantae</taxon>
        <taxon>Streptophyta</taxon>
        <taxon>Embryophyta</taxon>
        <taxon>Tracheophyta</taxon>
        <taxon>Spermatophyta</taxon>
        <taxon>Magnoliopsida</taxon>
        <taxon>Liliopsida</taxon>
        <taxon>Zingiberales</taxon>
        <taxon>Zingiberaceae</taxon>
        <taxon>Zingiber</taxon>
    </lineage>
</organism>
<comment type="caution">
    <text evidence="2">The sequence shown here is derived from an EMBL/GenBank/DDBJ whole genome shotgun (WGS) entry which is preliminary data.</text>
</comment>
<feature type="region of interest" description="Disordered" evidence="1">
    <location>
        <begin position="121"/>
        <end position="160"/>
    </location>
</feature>
<name>A0A8J5HZB9_ZINOF</name>
<dbReference type="EMBL" id="JACMSC010000004">
    <property type="protein sequence ID" value="KAG6523372.1"/>
    <property type="molecule type" value="Genomic_DNA"/>
</dbReference>
<evidence type="ECO:0000256" key="1">
    <source>
        <dbReference type="SAM" id="MobiDB-lite"/>
    </source>
</evidence>
<protein>
    <submittedName>
        <fullName evidence="2">Uncharacterized protein</fullName>
    </submittedName>
</protein>